<name>I7C9N5_PSEPT</name>
<dbReference type="Proteomes" id="UP000006503">
    <property type="component" value="Chromosome"/>
</dbReference>
<dbReference type="AlphaFoldDB" id="I7C9N5"/>
<dbReference type="EMBL" id="CP003734">
    <property type="protein sequence ID" value="AFO49881.1"/>
    <property type="molecule type" value="Genomic_DNA"/>
</dbReference>
<organism evidence="1 2">
    <name type="scientific">Pseudomonas putida (strain DOT-T1E)</name>
    <dbReference type="NCBI Taxonomy" id="1196325"/>
    <lineage>
        <taxon>Bacteria</taxon>
        <taxon>Pseudomonadati</taxon>
        <taxon>Pseudomonadota</taxon>
        <taxon>Gammaproteobacteria</taxon>
        <taxon>Pseudomonadales</taxon>
        <taxon>Pseudomonadaceae</taxon>
        <taxon>Pseudomonas</taxon>
    </lineage>
</organism>
<protein>
    <submittedName>
        <fullName evidence="1">Uncharacterized protein</fullName>
    </submittedName>
</protein>
<reference evidence="2" key="1">
    <citation type="journal article" date="2013" name="Microb. Biotechnol.">
        <title>Metabolic potential of the organic-solvent tolerant Pseudomonas putida DOT-T1E deduced from its annotated genome.</title>
        <authorList>
            <person name="Udaondo Z."/>
            <person name="Molina L."/>
            <person name="Daniels C."/>
            <person name="Gomez M.J."/>
            <person name="Molina-Henares M.A."/>
            <person name="Matilla M.A."/>
            <person name="Roca A."/>
            <person name="Fernandez M."/>
            <person name="Duque E."/>
            <person name="Segura A."/>
            <person name="Ramos J.L."/>
        </authorList>
    </citation>
    <scope>NUCLEOTIDE SEQUENCE [LARGE SCALE GENOMIC DNA]</scope>
    <source>
        <strain evidence="2">DOT-T1E</strain>
    </source>
</reference>
<dbReference type="KEGG" id="ppx:T1E_4052"/>
<sequence length="53" mass="5966">MLSPMHRNGPELFPGAPNLCGAGDRTVTDDCRVTMQERACPRMHEVRRQLSLN</sequence>
<dbReference type="PATRIC" id="fig|1196325.3.peg.4006"/>
<gene>
    <name evidence="1" type="ordered locus">T1E_4052</name>
</gene>
<evidence type="ECO:0000313" key="1">
    <source>
        <dbReference type="EMBL" id="AFO49881.1"/>
    </source>
</evidence>
<accession>I7C9N5</accession>
<proteinExistence type="predicted"/>
<evidence type="ECO:0000313" key="2">
    <source>
        <dbReference type="Proteomes" id="UP000006503"/>
    </source>
</evidence>
<dbReference type="HOGENOM" id="CLU_213923_0_0_6"/>